<reference evidence="12 13" key="1">
    <citation type="submission" date="2017-09" db="EMBL/GenBank/DDBJ databases">
        <title>Depth-based differentiation of microbial function through sediment-hosted aquifers and enrichment of novel symbionts in the deep terrestrial subsurface.</title>
        <authorList>
            <person name="Probst A.J."/>
            <person name="Ladd B."/>
            <person name="Jarett J.K."/>
            <person name="Geller-Mcgrath D.E."/>
            <person name="Sieber C.M."/>
            <person name="Emerson J.B."/>
            <person name="Anantharaman K."/>
            <person name="Thomas B.C."/>
            <person name="Malmstrom R."/>
            <person name="Stieglmeier M."/>
            <person name="Klingl A."/>
            <person name="Woyke T."/>
            <person name="Ryan C.M."/>
            <person name="Banfield J.F."/>
        </authorList>
    </citation>
    <scope>NUCLEOTIDE SEQUENCE [LARGE SCALE GENOMIC DNA]</scope>
    <source>
        <strain evidence="12">CG08_land_8_20_14_0_20_45_16</strain>
    </source>
</reference>
<dbReference type="GO" id="GO:0016114">
    <property type="term" value="P:terpenoid biosynthetic process"/>
    <property type="evidence" value="ECO:0007669"/>
    <property type="project" value="UniProtKB-UniRule"/>
</dbReference>
<dbReference type="Pfam" id="PF08544">
    <property type="entry name" value="GHMP_kinases_C"/>
    <property type="match status" value="1"/>
</dbReference>
<evidence type="ECO:0000259" key="11">
    <source>
        <dbReference type="Pfam" id="PF08544"/>
    </source>
</evidence>
<evidence type="ECO:0000256" key="9">
    <source>
        <dbReference type="HAMAP-Rule" id="MF_00061"/>
    </source>
</evidence>
<dbReference type="GO" id="GO:0019288">
    <property type="term" value="P:isopentenyl diphosphate biosynthetic process, methylerythritol 4-phosphate pathway"/>
    <property type="evidence" value="ECO:0007669"/>
    <property type="project" value="UniProtKB-UniRule"/>
</dbReference>
<organism evidence="12 13">
    <name type="scientific">Candidatus Saganbacteria bacterium CG08_land_8_20_14_0_20_45_16</name>
    <dbReference type="NCBI Taxonomy" id="2014293"/>
    <lineage>
        <taxon>Bacteria</taxon>
        <taxon>Bacillati</taxon>
        <taxon>Saganbacteria</taxon>
    </lineage>
</organism>
<gene>
    <name evidence="9 12" type="primary">ispE</name>
    <name evidence="12" type="ORF">COT42_05450</name>
</gene>
<evidence type="ECO:0000259" key="10">
    <source>
        <dbReference type="Pfam" id="PF00288"/>
    </source>
</evidence>
<evidence type="ECO:0000256" key="1">
    <source>
        <dbReference type="ARBA" id="ARBA00009684"/>
    </source>
</evidence>
<feature type="active site" evidence="9">
    <location>
        <position position="9"/>
    </location>
</feature>
<feature type="active site" evidence="9">
    <location>
        <position position="136"/>
    </location>
</feature>
<keyword evidence="6 9" id="KW-0418">Kinase</keyword>
<accession>A0A2H0XZ01</accession>
<keyword evidence="7 9" id="KW-0067">ATP-binding</keyword>
<feature type="domain" description="GHMP kinase C-terminal" evidence="11">
    <location>
        <begin position="198"/>
        <end position="261"/>
    </location>
</feature>
<evidence type="ECO:0000256" key="7">
    <source>
        <dbReference type="ARBA" id="ARBA00022840"/>
    </source>
</evidence>
<dbReference type="AlphaFoldDB" id="A0A2H0XZ01"/>
<dbReference type="Gene3D" id="3.30.230.10">
    <property type="match status" value="1"/>
</dbReference>
<keyword evidence="9" id="KW-0414">Isoprene biosynthesis</keyword>
<dbReference type="PANTHER" id="PTHR43527:SF2">
    <property type="entry name" value="4-DIPHOSPHOCYTIDYL-2-C-METHYL-D-ERYTHRITOL KINASE, CHLOROPLASTIC"/>
    <property type="match status" value="1"/>
</dbReference>
<dbReference type="InterPro" id="IPR036554">
    <property type="entry name" value="GHMP_kinase_C_sf"/>
</dbReference>
<dbReference type="Proteomes" id="UP000231343">
    <property type="component" value="Unassembled WGS sequence"/>
</dbReference>
<keyword evidence="4 9" id="KW-0808">Transferase</keyword>
<dbReference type="InterPro" id="IPR020568">
    <property type="entry name" value="Ribosomal_Su5_D2-typ_SF"/>
</dbReference>
<name>A0A2H0XZ01_UNCSA</name>
<keyword evidence="5 9" id="KW-0547">Nucleotide-binding</keyword>
<comment type="catalytic activity">
    <reaction evidence="9">
        <text>4-CDP-2-C-methyl-D-erythritol + ATP = 4-CDP-2-C-methyl-D-erythritol 2-phosphate + ADP + H(+)</text>
        <dbReference type="Rhea" id="RHEA:18437"/>
        <dbReference type="ChEBI" id="CHEBI:15378"/>
        <dbReference type="ChEBI" id="CHEBI:30616"/>
        <dbReference type="ChEBI" id="CHEBI:57823"/>
        <dbReference type="ChEBI" id="CHEBI:57919"/>
        <dbReference type="ChEBI" id="CHEBI:456216"/>
        <dbReference type="EC" id="2.7.1.148"/>
    </reaction>
</comment>
<dbReference type="InterPro" id="IPR004424">
    <property type="entry name" value="IspE"/>
</dbReference>
<sequence>MVKLKAFAKINLSLRVLSLRDDGFHNLESLMQSVSLCDYVTVEFAASGIEVTCDDPRVPVGPKNIAYKAAEKLLGMSDEVSGVRVHIEKRIPMAAGLAGGSADAAAVLFGLNSLIPRTSQLTPKKLLDLGGQIGSDVSFCLTGGICLVEGRGEKVTQQEPWPKTYFILVKPDFEVSTKWAYEEFDKMFLPKADAPLAHNEGKNYLELPVIGKFPEIGRIKEKLLALGCSEAQMSGSGPTVFGVVNKRADAEVILEKIKKEYTRSYLVETIEKGIEALTPNPSSRGRGA</sequence>
<dbReference type="GO" id="GO:0050515">
    <property type="term" value="F:4-(cytidine 5'-diphospho)-2-C-methyl-D-erythritol kinase activity"/>
    <property type="evidence" value="ECO:0007669"/>
    <property type="project" value="UniProtKB-UniRule"/>
</dbReference>
<dbReference type="Pfam" id="PF00288">
    <property type="entry name" value="GHMP_kinases_N"/>
    <property type="match status" value="1"/>
</dbReference>
<dbReference type="HAMAP" id="MF_00061">
    <property type="entry name" value="IspE"/>
    <property type="match status" value="1"/>
</dbReference>
<dbReference type="Gene3D" id="3.30.70.890">
    <property type="entry name" value="GHMP kinase, C-terminal domain"/>
    <property type="match status" value="1"/>
</dbReference>
<feature type="binding site" evidence="9">
    <location>
        <begin position="92"/>
        <end position="102"/>
    </location>
    <ligand>
        <name>ATP</name>
        <dbReference type="ChEBI" id="CHEBI:30616"/>
    </ligand>
</feature>
<evidence type="ECO:0000313" key="13">
    <source>
        <dbReference type="Proteomes" id="UP000231343"/>
    </source>
</evidence>
<dbReference type="SUPFAM" id="SSF55060">
    <property type="entry name" value="GHMP Kinase, C-terminal domain"/>
    <property type="match status" value="1"/>
</dbReference>
<evidence type="ECO:0000256" key="3">
    <source>
        <dbReference type="ARBA" id="ARBA00017473"/>
    </source>
</evidence>
<comment type="caution">
    <text evidence="12">The sequence shown here is derived from an EMBL/GenBank/DDBJ whole genome shotgun (WGS) entry which is preliminary data.</text>
</comment>
<evidence type="ECO:0000256" key="5">
    <source>
        <dbReference type="ARBA" id="ARBA00022741"/>
    </source>
</evidence>
<evidence type="ECO:0000256" key="4">
    <source>
        <dbReference type="ARBA" id="ARBA00022679"/>
    </source>
</evidence>
<dbReference type="EC" id="2.7.1.148" evidence="2 9"/>
<protein>
    <recommendedName>
        <fullName evidence="3 9">4-diphosphocytidyl-2-C-methyl-D-erythritol kinase</fullName>
        <shortName evidence="9">CMK</shortName>
        <ecNumber evidence="2 9">2.7.1.148</ecNumber>
    </recommendedName>
    <alternativeName>
        <fullName evidence="8 9">4-(cytidine-5'-diphospho)-2-C-methyl-D-erythritol kinase</fullName>
    </alternativeName>
</protein>
<proteinExistence type="inferred from homology"/>
<dbReference type="PANTHER" id="PTHR43527">
    <property type="entry name" value="4-DIPHOSPHOCYTIDYL-2-C-METHYL-D-ERYTHRITOL KINASE, CHLOROPLASTIC"/>
    <property type="match status" value="1"/>
</dbReference>
<comment type="function">
    <text evidence="9">Catalyzes the phosphorylation of the position 2 hydroxy group of 4-diphosphocytidyl-2C-methyl-D-erythritol.</text>
</comment>
<dbReference type="GO" id="GO:0005524">
    <property type="term" value="F:ATP binding"/>
    <property type="evidence" value="ECO:0007669"/>
    <property type="project" value="UniProtKB-UniRule"/>
</dbReference>
<dbReference type="PIRSF" id="PIRSF010376">
    <property type="entry name" value="IspE"/>
    <property type="match status" value="1"/>
</dbReference>
<dbReference type="SUPFAM" id="SSF54211">
    <property type="entry name" value="Ribosomal protein S5 domain 2-like"/>
    <property type="match status" value="1"/>
</dbReference>
<evidence type="ECO:0000313" key="12">
    <source>
        <dbReference type="EMBL" id="PIS29398.1"/>
    </source>
</evidence>
<dbReference type="EMBL" id="PEYM01000086">
    <property type="protein sequence ID" value="PIS29398.1"/>
    <property type="molecule type" value="Genomic_DNA"/>
</dbReference>
<dbReference type="InterPro" id="IPR013750">
    <property type="entry name" value="GHMP_kinase_C_dom"/>
</dbReference>
<dbReference type="InterPro" id="IPR014721">
    <property type="entry name" value="Ribsml_uS5_D2-typ_fold_subgr"/>
</dbReference>
<comment type="pathway">
    <text evidence="9">Isoprenoid biosynthesis; isopentenyl diphosphate biosynthesis via DXP pathway; isopentenyl diphosphate from 1-deoxy-D-xylulose 5-phosphate: step 3/6.</text>
</comment>
<comment type="similarity">
    <text evidence="1 9">Belongs to the GHMP kinase family. IspE subfamily.</text>
</comment>
<evidence type="ECO:0000256" key="6">
    <source>
        <dbReference type="ARBA" id="ARBA00022777"/>
    </source>
</evidence>
<evidence type="ECO:0000256" key="8">
    <source>
        <dbReference type="ARBA" id="ARBA00032554"/>
    </source>
</evidence>
<feature type="domain" description="GHMP kinase N-terminal" evidence="10">
    <location>
        <begin position="64"/>
        <end position="144"/>
    </location>
</feature>
<evidence type="ECO:0000256" key="2">
    <source>
        <dbReference type="ARBA" id="ARBA00012052"/>
    </source>
</evidence>
<dbReference type="UniPathway" id="UPA00056">
    <property type="reaction ID" value="UER00094"/>
</dbReference>
<dbReference type="NCBIfam" id="TIGR00154">
    <property type="entry name" value="ispE"/>
    <property type="match status" value="1"/>
</dbReference>
<dbReference type="InterPro" id="IPR006204">
    <property type="entry name" value="GHMP_kinase_N_dom"/>
</dbReference>